<dbReference type="InterPro" id="IPR000253">
    <property type="entry name" value="FHA_dom"/>
</dbReference>
<dbReference type="Gene3D" id="2.60.200.20">
    <property type="match status" value="1"/>
</dbReference>
<feature type="compositionally biased region" description="Basic and acidic residues" evidence="1">
    <location>
        <begin position="224"/>
        <end position="238"/>
    </location>
</feature>
<accession>A0A398A0U8</accession>
<dbReference type="Proteomes" id="UP000264353">
    <property type="component" value="Chromosome A3"/>
</dbReference>
<dbReference type="SUPFAM" id="SSF49879">
    <property type="entry name" value="SMAD/FHA domain"/>
    <property type="match status" value="1"/>
</dbReference>
<gene>
    <name evidence="3" type="ORF">BRARA_C02984</name>
</gene>
<feature type="region of interest" description="Disordered" evidence="1">
    <location>
        <begin position="207"/>
        <end position="250"/>
    </location>
</feature>
<feature type="compositionally biased region" description="Acidic residues" evidence="1">
    <location>
        <begin position="388"/>
        <end position="403"/>
    </location>
</feature>
<evidence type="ECO:0000313" key="4">
    <source>
        <dbReference type="Proteomes" id="UP000264353"/>
    </source>
</evidence>
<evidence type="ECO:0000256" key="1">
    <source>
        <dbReference type="SAM" id="MobiDB-lite"/>
    </source>
</evidence>
<feature type="compositionally biased region" description="Basic and acidic residues" evidence="1">
    <location>
        <begin position="291"/>
        <end position="305"/>
    </location>
</feature>
<name>A0A398A0U8_BRACM</name>
<feature type="domain" description="FHA" evidence="2">
    <location>
        <begin position="28"/>
        <end position="78"/>
    </location>
</feature>
<organism evidence="3 4">
    <name type="scientific">Brassica campestris</name>
    <name type="common">Field mustard</name>
    <dbReference type="NCBI Taxonomy" id="3711"/>
    <lineage>
        <taxon>Eukaryota</taxon>
        <taxon>Viridiplantae</taxon>
        <taxon>Streptophyta</taxon>
        <taxon>Embryophyta</taxon>
        <taxon>Tracheophyta</taxon>
        <taxon>Spermatophyta</taxon>
        <taxon>Magnoliopsida</taxon>
        <taxon>eudicotyledons</taxon>
        <taxon>Gunneridae</taxon>
        <taxon>Pentapetalae</taxon>
        <taxon>rosids</taxon>
        <taxon>malvids</taxon>
        <taxon>Brassicales</taxon>
        <taxon>Brassicaceae</taxon>
        <taxon>Brassiceae</taxon>
        <taxon>Brassica</taxon>
    </lineage>
</organism>
<feature type="compositionally biased region" description="Acidic residues" evidence="1">
    <location>
        <begin position="350"/>
        <end position="371"/>
    </location>
</feature>
<dbReference type="InterPro" id="IPR050923">
    <property type="entry name" value="Cell_Proc_Reg/RNA_Proc"/>
</dbReference>
<feature type="region of interest" description="Disordered" evidence="1">
    <location>
        <begin position="264"/>
        <end position="432"/>
    </location>
</feature>
<feature type="compositionally biased region" description="Basic and acidic residues" evidence="1">
    <location>
        <begin position="372"/>
        <end position="381"/>
    </location>
</feature>
<dbReference type="PANTHER" id="PTHR23308">
    <property type="entry name" value="NUCLEAR INHIBITOR OF PROTEIN PHOSPHATASE-1"/>
    <property type="match status" value="1"/>
</dbReference>
<feature type="region of interest" description="Disordered" evidence="1">
    <location>
        <begin position="108"/>
        <end position="191"/>
    </location>
</feature>
<feature type="compositionally biased region" description="Acidic residues" evidence="1">
    <location>
        <begin position="281"/>
        <end position="290"/>
    </location>
</feature>
<dbReference type="PROSITE" id="PS50006">
    <property type="entry name" value="FHA_DOMAIN"/>
    <property type="match status" value="1"/>
</dbReference>
<proteinExistence type="predicted"/>
<dbReference type="AlphaFoldDB" id="A0A398A0U8"/>
<feature type="compositionally biased region" description="Basic and acidic residues" evidence="1">
    <location>
        <begin position="423"/>
        <end position="432"/>
    </location>
</feature>
<dbReference type="EMBL" id="CM010630">
    <property type="protein sequence ID" value="RID71015.1"/>
    <property type="molecule type" value="Genomic_DNA"/>
</dbReference>
<reference evidence="3 4" key="1">
    <citation type="submission" date="2018-06" db="EMBL/GenBank/DDBJ databases">
        <title>WGS assembly of Brassica rapa FPsc.</title>
        <authorList>
            <person name="Bowman J."/>
            <person name="Kohchi T."/>
            <person name="Yamato K."/>
            <person name="Jenkins J."/>
            <person name="Shu S."/>
            <person name="Ishizaki K."/>
            <person name="Yamaoka S."/>
            <person name="Nishihama R."/>
            <person name="Nakamura Y."/>
            <person name="Berger F."/>
            <person name="Adam C."/>
            <person name="Aki S."/>
            <person name="Althoff F."/>
            <person name="Araki T."/>
            <person name="Arteaga-Vazquez M."/>
            <person name="Balasubrmanian S."/>
            <person name="Bauer D."/>
            <person name="Boehm C."/>
            <person name="Briginshaw L."/>
            <person name="Caballero-Perez J."/>
            <person name="Catarino B."/>
            <person name="Chen F."/>
            <person name="Chiyoda S."/>
            <person name="Chovatia M."/>
            <person name="Davies K."/>
            <person name="Delmans M."/>
            <person name="Demura T."/>
            <person name="Dierschke T."/>
            <person name="Dolan L."/>
            <person name="Dorantes-Acosta A."/>
            <person name="Eklund D."/>
            <person name="Florent S."/>
            <person name="Flores-Sandoval E."/>
            <person name="Fujiyama A."/>
            <person name="Fukuzawa H."/>
            <person name="Galik B."/>
            <person name="Grimanelli D."/>
            <person name="Grimwood J."/>
            <person name="Grossniklaus U."/>
            <person name="Hamada T."/>
            <person name="Haseloff J."/>
            <person name="Hetherington A."/>
            <person name="Higo A."/>
            <person name="Hirakawa Y."/>
            <person name="Hundley H."/>
            <person name="Ikeda Y."/>
            <person name="Inoue K."/>
            <person name="Inoue S."/>
            <person name="Ishida S."/>
            <person name="Jia Q."/>
            <person name="Kakita M."/>
            <person name="Kanazawa T."/>
            <person name="Kawai Y."/>
            <person name="Kawashima T."/>
            <person name="Kennedy M."/>
            <person name="Kinose K."/>
            <person name="Kinoshita T."/>
            <person name="Kohara Y."/>
            <person name="Koide E."/>
            <person name="Komatsu K."/>
            <person name="Kopischke S."/>
            <person name="Kubo M."/>
            <person name="Kyozuka J."/>
            <person name="Lagercrantz U."/>
            <person name="Lin S."/>
            <person name="Lindquist E."/>
            <person name="Lipzen A."/>
            <person name="Lu C."/>
            <person name="Luna E."/>
            <person name="Martienssen R."/>
            <person name="Minamino N."/>
            <person name="Mizutani M."/>
            <person name="Mizutani M."/>
            <person name="Mochizuki N."/>
            <person name="Monte I."/>
            <person name="Mosher R."/>
            <person name="Nagasaki H."/>
            <person name="Nakagami H."/>
            <person name="Naramoto S."/>
            <person name="Nishitani K."/>
            <person name="Ohtani M."/>
            <person name="Okamoto T."/>
            <person name="Okumura M."/>
            <person name="Phillips J."/>
            <person name="Pollak B."/>
            <person name="Reinders A."/>
            <person name="Roevekamp M."/>
            <person name="Sano R."/>
            <person name="Sawa S."/>
            <person name="Schmid M."/>
            <person name="Shirakawa M."/>
            <person name="Solano R."/>
            <person name="Spunde A."/>
            <person name="Suetsugu N."/>
            <person name="Sugano S."/>
            <person name="Sugiyama A."/>
            <person name="Sun R."/>
            <person name="Suzuki Y."/>
            <person name="Takenaka M."/>
            <person name="Takezawa D."/>
            <person name="Tomogane H."/>
            <person name="Tsuzuki M."/>
            <person name="Ueda T."/>
            <person name="Umeda M."/>
            <person name="Ward J."/>
            <person name="Watanabe Y."/>
            <person name="Yazaki K."/>
            <person name="Yokoyama R."/>
            <person name="Yoshitake Y."/>
            <person name="Yotsui I."/>
            <person name="Zachgo S."/>
            <person name="Schmutz J."/>
        </authorList>
    </citation>
    <scope>NUCLEOTIDE SEQUENCE [LARGE SCALE GENOMIC DNA]</scope>
    <source>
        <strain evidence="4">cv. B-3</strain>
    </source>
</reference>
<dbReference type="SMART" id="SM00240">
    <property type="entry name" value="FHA"/>
    <property type="match status" value="1"/>
</dbReference>
<sequence>MTPPLLKLALVKGPREGESFEYKPGSTIRIGRFVRGNEIAIKDAGISTKHLRIVSDSENWIIHDLGSSNGTTLNSESLDADAPATLRHGDEIKLGEYTSIVVSFETDVEAAEEEKEEEPKLPPRPRRNTRRRIPDPEPDPVQEKPTQPEPAKRGRATRSKVAITKEEEEAAVAVEKKGNSRARGGKKKNTEAVLDSIKLEIEDTPKGVEISAKKRGTRSSRQVGDVKSEDTGLEEMRRTTRSKRKEIGGDDSFLDLDMVLSQARANKKKVEKKSVVGEMEARDEDVEEDKENEKDVEAQKGRSEPSDEEDDAPKRVEQVETESRKTTLGEDDACKREEQVEIESRKTTLGEEDVVEDKENEKEDDTSDKDDETSKKVEIELGKSALGEDGEAENLQDAVEESVEVGVETSDGECDEEEEEKAEQESRNEKNVEKVDLEKMTLGDWFEYMKVYMRKKIVDETEELIEGMRAKSRRVHQYIAEQKQAQGKKMDV</sequence>
<evidence type="ECO:0000313" key="3">
    <source>
        <dbReference type="EMBL" id="RID71015.1"/>
    </source>
</evidence>
<dbReference type="InterPro" id="IPR008984">
    <property type="entry name" value="SMAD_FHA_dom_sf"/>
</dbReference>
<feature type="compositionally biased region" description="Acidic residues" evidence="1">
    <location>
        <begin position="410"/>
        <end position="422"/>
    </location>
</feature>
<protein>
    <recommendedName>
        <fullName evidence="2">FHA domain-containing protein</fullName>
    </recommendedName>
</protein>
<feature type="compositionally biased region" description="Basic and acidic residues" evidence="1">
    <location>
        <begin position="312"/>
        <end position="349"/>
    </location>
</feature>
<dbReference type="Pfam" id="PF00498">
    <property type="entry name" value="FHA"/>
    <property type="match status" value="1"/>
</dbReference>
<evidence type="ECO:0000259" key="2">
    <source>
        <dbReference type="PROSITE" id="PS50006"/>
    </source>
</evidence>